<name>A0A6B3RML4_9RHOB</name>
<dbReference type="InterPro" id="IPR052894">
    <property type="entry name" value="AsmA-related"/>
</dbReference>
<accession>A0A6B3RML4</accession>
<evidence type="ECO:0000259" key="2">
    <source>
        <dbReference type="Pfam" id="PF05170"/>
    </source>
</evidence>
<evidence type="ECO:0000313" key="3">
    <source>
        <dbReference type="EMBL" id="NEX47324.1"/>
    </source>
</evidence>
<feature type="domain" description="AsmA" evidence="2">
    <location>
        <begin position="9"/>
        <end position="182"/>
    </location>
</feature>
<evidence type="ECO:0000313" key="4">
    <source>
        <dbReference type="Proteomes" id="UP000481421"/>
    </source>
</evidence>
<keyword evidence="4" id="KW-1185">Reference proteome</keyword>
<dbReference type="GO" id="GO:0005886">
    <property type="term" value="C:plasma membrane"/>
    <property type="evidence" value="ECO:0007669"/>
    <property type="project" value="TreeGrafter"/>
</dbReference>
<sequence>MRWMIRAVLALGLFVFLAVAALFLIPAERIAALAGERFTEMTGRRLVIEGSVRPSLYPVLGVQTGAVTISNAAWSDAGAMLRAEGLSIGLDMAALLRGEVKITGLQAQEPHLLLERARDGQVNWVFGGQAGGAGAGGAASTGGPPDAATGAPFTLDLAEVTGGRVTFVDHAAGRRMELSEIEGSLRIPAFLGPAEAEMTAVINRQPFALRLSLAEFAPFLAGRLGDVDLTLTAGASELRFAGRAGWKSSAAEGELAARIGDLAALARLAAVSAPDLPPGLGARRLEATGRLTLTEAQSLHVRGGALVLDDNRLTLEADLTTAGARPKLTAQVTAGDLSLAAALGGPAGGGAAGSGAEGAAQSGGWSRAPLDVSALGLLDASVALRAQSLDLGRARFGATQALVTLERSRAVFDLRQVAAYEGAISGQFVVNGRSGLSVGGDLQLTGLAMQPLLVDLAGYDRLIGRGDLALKFLGVGGSVDAIMRSLSGAGQLSLGTGELRGLDVAGMLRRLDAGYVGEGQRTIFDAVSAGFSIEQGRLSNSDLALRAPYVTATGSGVVDLGARTLDYRLRPVALAAEDGSGGVLVPLLITGPWASPRFRLDLEALARERYEAQAKELEARARAEAAAAEARARAELARKAEAELGIVQQEGESFEDAARRRAQEALDAEAGRLLERLLGGGN</sequence>
<feature type="coiled-coil region" evidence="1">
    <location>
        <begin position="600"/>
        <end position="640"/>
    </location>
</feature>
<dbReference type="InterPro" id="IPR007844">
    <property type="entry name" value="AsmA"/>
</dbReference>
<dbReference type="Proteomes" id="UP000481421">
    <property type="component" value="Unassembled WGS sequence"/>
</dbReference>
<dbReference type="RefSeq" id="WP_164612925.1">
    <property type="nucleotide sequence ID" value="NZ_JAAIKE010000004.1"/>
</dbReference>
<dbReference type="GO" id="GO:0090313">
    <property type="term" value="P:regulation of protein targeting to membrane"/>
    <property type="evidence" value="ECO:0007669"/>
    <property type="project" value="TreeGrafter"/>
</dbReference>
<proteinExistence type="predicted"/>
<protein>
    <submittedName>
        <fullName evidence="3">AsmA family protein</fullName>
    </submittedName>
</protein>
<dbReference type="EMBL" id="JAAIKE010000004">
    <property type="protein sequence ID" value="NEX47324.1"/>
    <property type="molecule type" value="Genomic_DNA"/>
</dbReference>
<comment type="caution">
    <text evidence="3">The sequence shown here is derived from an EMBL/GenBank/DDBJ whole genome shotgun (WGS) entry which is preliminary data.</text>
</comment>
<keyword evidence="1" id="KW-0175">Coiled coil</keyword>
<gene>
    <name evidence="3" type="ORF">G3572_14000</name>
</gene>
<dbReference type="Pfam" id="PF05170">
    <property type="entry name" value="AsmA"/>
    <property type="match status" value="2"/>
</dbReference>
<dbReference type="PANTHER" id="PTHR30441:SF4">
    <property type="entry name" value="PROTEIN ASMA"/>
    <property type="match status" value="1"/>
</dbReference>
<dbReference type="AlphaFoldDB" id="A0A6B3RML4"/>
<evidence type="ECO:0000256" key="1">
    <source>
        <dbReference type="SAM" id="Coils"/>
    </source>
</evidence>
<organism evidence="3 4">
    <name type="scientific">Pseudotabrizicola algicola</name>
    <dbReference type="NCBI Taxonomy" id="2709381"/>
    <lineage>
        <taxon>Bacteria</taxon>
        <taxon>Pseudomonadati</taxon>
        <taxon>Pseudomonadota</taxon>
        <taxon>Alphaproteobacteria</taxon>
        <taxon>Rhodobacterales</taxon>
        <taxon>Paracoccaceae</taxon>
        <taxon>Pseudotabrizicola</taxon>
    </lineage>
</organism>
<feature type="domain" description="AsmA" evidence="2">
    <location>
        <begin position="244"/>
        <end position="542"/>
    </location>
</feature>
<reference evidence="3 4" key="1">
    <citation type="submission" date="2020-02" db="EMBL/GenBank/DDBJ databases">
        <title>Rhodobacter algicola sp. nov., isolated from microalga culture.</title>
        <authorList>
            <person name="Park C.-Y."/>
        </authorList>
    </citation>
    <scope>NUCLEOTIDE SEQUENCE [LARGE SCALE GENOMIC DNA]</scope>
    <source>
        <strain evidence="3 4">ETT8</strain>
    </source>
</reference>
<dbReference type="PANTHER" id="PTHR30441">
    <property type="entry name" value="DUF748 DOMAIN-CONTAINING PROTEIN"/>
    <property type="match status" value="1"/>
</dbReference>